<dbReference type="GeneID" id="116206426"/>
<dbReference type="GO" id="GO:0005576">
    <property type="term" value="C:extracellular region"/>
    <property type="evidence" value="ECO:0007669"/>
    <property type="project" value="UniProtKB-SubCell"/>
</dbReference>
<keyword evidence="5 7" id="KW-0732">Signal</keyword>
<dbReference type="EMBL" id="PGOL01002173">
    <property type="protein sequence ID" value="PKI49929.1"/>
    <property type="molecule type" value="Genomic_DNA"/>
</dbReference>
<dbReference type="EMBL" id="MTKT01001932">
    <property type="protein sequence ID" value="OWM83215.1"/>
    <property type="molecule type" value="Genomic_DNA"/>
</dbReference>
<dbReference type="GO" id="GO:0005179">
    <property type="term" value="F:hormone activity"/>
    <property type="evidence" value="ECO:0007669"/>
    <property type="project" value="UniProtKB-KW"/>
</dbReference>
<evidence type="ECO:0000313" key="10">
    <source>
        <dbReference type="Proteomes" id="UP000197138"/>
    </source>
</evidence>
<dbReference type="STRING" id="22663.A0A218XDC9"/>
<dbReference type="PANTHER" id="PTHR33136">
    <property type="entry name" value="RAPID ALKALINIZATION FACTOR-LIKE"/>
    <property type="match status" value="1"/>
</dbReference>
<keyword evidence="11" id="KW-1185">Reference proteome</keyword>
<evidence type="ECO:0000313" key="8">
    <source>
        <dbReference type="EMBL" id="OWM83215.1"/>
    </source>
</evidence>
<dbReference type="OrthoDB" id="1906275at2759"/>
<accession>A0A218XDC9</accession>
<evidence type="ECO:0000256" key="3">
    <source>
        <dbReference type="ARBA" id="ARBA00022525"/>
    </source>
</evidence>
<dbReference type="GO" id="GO:0009506">
    <property type="term" value="C:plasmodesma"/>
    <property type="evidence" value="ECO:0007669"/>
    <property type="project" value="TreeGrafter"/>
</dbReference>
<sequence>MSTLASLTRPALVLLLLAHLSICNGFSVLDTKSAPLEPSVVLGKAQCSGSIGECLTDPSEMESDISRRVLLMQKRYISYETLKRDIVPCTTPGASYYRCDAGQANPYSRGCEVIAGCRTSRDIKN</sequence>
<proteinExistence type="inferred from homology"/>
<dbReference type="AlphaFoldDB" id="A0A218XDC9"/>
<keyword evidence="4" id="KW-0372">Hormone</keyword>
<evidence type="ECO:0000256" key="2">
    <source>
        <dbReference type="ARBA" id="ARBA00009178"/>
    </source>
</evidence>
<comment type="caution">
    <text evidence="8">The sequence shown here is derived from an EMBL/GenBank/DDBJ whole genome shotgun (WGS) entry which is preliminary data.</text>
</comment>
<name>A0A218XDC9_PUNGR</name>
<reference evidence="10" key="1">
    <citation type="journal article" date="2017" name="Plant J.">
        <title>The pomegranate (Punica granatum L.) genome and the genomics of punicalagin biosynthesis.</title>
        <authorList>
            <person name="Qin G."/>
            <person name="Xu C."/>
            <person name="Ming R."/>
            <person name="Tang H."/>
            <person name="Guyot R."/>
            <person name="Kramer E.M."/>
            <person name="Hu Y."/>
            <person name="Yi X."/>
            <person name="Qi Y."/>
            <person name="Xu X."/>
            <person name="Gao Z."/>
            <person name="Pan H."/>
            <person name="Jian J."/>
            <person name="Tian Y."/>
            <person name="Yue Z."/>
            <person name="Xu Y."/>
        </authorList>
    </citation>
    <scope>NUCLEOTIDE SEQUENCE [LARGE SCALE GENOMIC DNA]</scope>
    <source>
        <strain evidence="10">cv. Dabenzi</strain>
    </source>
</reference>
<dbReference type="Proteomes" id="UP000233551">
    <property type="component" value="Unassembled WGS sequence"/>
</dbReference>
<feature type="chain" id="PRO_5014071930" evidence="7">
    <location>
        <begin position="26"/>
        <end position="125"/>
    </location>
</feature>
<dbReference type="PANTHER" id="PTHR33136:SF36">
    <property type="entry name" value="PROTEIN RALF-LIKE 31"/>
    <property type="match status" value="1"/>
</dbReference>
<dbReference type="Proteomes" id="UP000197138">
    <property type="component" value="Unassembled WGS sequence"/>
</dbReference>
<evidence type="ECO:0000313" key="11">
    <source>
        <dbReference type="Proteomes" id="UP000233551"/>
    </source>
</evidence>
<evidence type="ECO:0000313" key="9">
    <source>
        <dbReference type="EMBL" id="PKI49929.1"/>
    </source>
</evidence>
<evidence type="ECO:0000256" key="7">
    <source>
        <dbReference type="SAM" id="SignalP"/>
    </source>
</evidence>
<dbReference type="GO" id="GO:0019722">
    <property type="term" value="P:calcium-mediated signaling"/>
    <property type="evidence" value="ECO:0007669"/>
    <property type="project" value="TreeGrafter"/>
</dbReference>
<reference evidence="9 11" key="3">
    <citation type="submission" date="2017-11" db="EMBL/GenBank/DDBJ databases">
        <title>De-novo sequencing of pomegranate (Punica granatum L.) genome.</title>
        <authorList>
            <person name="Akparov Z."/>
            <person name="Amiraslanov A."/>
            <person name="Hajiyeva S."/>
            <person name="Abbasov M."/>
            <person name="Kaur K."/>
            <person name="Hamwieh A."/>
            <person name="Solovyev V."/>
            <person name="Salamov A."/>
            <person name="Braich B."/>
            <person name="Kosarev P."/>
            <person name="Mahmoud A."/>
            <person name="Hajiyev E."/>
            <person name="Babayeva S."/>
            <person name="Izzatullayeva V."/>
            <person name="Mammadov A."/>
            <person name="Mammadov A."/>
            <person name="Sharifova S."/>
            <person name="Ojaghi J."/>
            <person name="Eynullazada K."/>
            <person name="Bayramov B."/>
            <person name="Abdulazimova A."/>
            <person name="Shahmuradov I."/>
        </authorList>
    </citation>
    <scope>NUCLEOTIDE SEQUENCE [LARGE SCALE GENOMIC DNA]</scope>
    <source>
        <strain evidence="9">AG2017</strain>
        <strain evidence="11">cv. AG2017</strain>
        <tissue evidence="9">Leaf</tissue>
    </source>
</reference>
<evidence type="ECO:0000256" key="1">
    <source>
        <dbReference type="ARBA" id="ARBA00004613"/>
    </source>
</evidence>
<dbReference type="GO" id="GO:0040008">
    <property type="term" value="P:regulation of growth"/>
    <property type="evidence" value="ECO:0007669"/>
    <property type="project" value="UniProtKB-ARBA"/>
</dbReference>
<comment type="subcellular location">
    <subcellularLocation>
        <location evidence="1">Secreted</location>
    </subcellularLocation>
</comment>
<gene>
    <name evidence="8" type="ORF">CDL15_Pgr012696</name>
    <name evidence="9" type="ORF">CRG98_029671</name>
</gene>
<protein>
    <submittedName>
        <fullName evidence="8">Uncharacterized protein</fullName>
    </submittedName>
</protein>
<dbReference type="InterPro" id="IPR008801">
    <property type="entry name" value="RALF"/>
</dbReference>
<keyword evidence="6" id="KW-1015">Disulfide bond</keyword>
<evidence type="ECO:0000256" key="5">
    <source>
        <dbReference type="ARBA" id="ARBA00022729"/>
    </source>
</evidence>
<evidence type="ECO:0000256" key="4">
    <source>
        <dbReference type="ARBA" id="ARBA00022702"/>
    </source>
</evidence>
<feature type="signal peptide" evidence="7">
    <location>
        <begin position="1"/>
        <end position="25"/>
    </location>
</feature>
<comment type="similarity">
    <text evidence="2">Belongs to the plant rapid alkalinization factor (RALF) family.</text>
</comment>
<organism evidence="8 10">
    <name type="scientific">Punica granatum</name>
    <name type="common">Pomegranate</name>
    <dbReference type="NCBI Taxonomy" id="22663"/>
    <lineage>
        <taxon>Eukaryota</taxon>
        <taxon>Viridiplantae</taxon>
        <taxon>Streptophyta</taxon>
        <taxon>Embryophyta</taxon>
        <taxon>Tracheophyta</taxon>
        <taxon>Spermatophyta</taxon>
        <taxon>Magnoliopsida</taxon>
        <taxon>eudicotyledons</taxon>
        <taxon>Gunneridae</taxon>
        <taxon>Pentapetalae</taxon>
        <taxon>rosids</taxon>
        <taxon>malvids</taxon>
        <taxon>Myrtales</taxon>
        <taxon>Lythraceae</taxon>
        <taxon>Punica</taxon>
    </lineage>
</organism>
<keyword evidence="3" id="KW-0964">Secreted</keyword>
<evidence type="ECO:0000256" key="6">
    <source>
        <dbReference type="ARBA" id="ARBA00023157"/>
    </source>
</evidence>
<reference evidence="8" key="2">
    <citation type="submission" date="2017-06" db="EMBL/GenBank/DDBJ databases">
        <title>The pomegranate genome and the genomics of punicalagin biosynthesis.</title>
        <authorList>
            <person name="Xu C."/>
        </authorList>
    </citation>
    <scope>NUCLEOTIDE SEQUENCE [LARGE SCALE GENOMIC DNA]</scope>
    <source>
        <tissue evidence="8">Fresh leaf</tissue>
    </source>
</reference>
<dbReference type="Pfam" id="PF05498">
    <property type="entry name" value="RALF"/>
    <property type="match status" value="1"/>
</dbReference>